<keyword evidence="5" id="KW-1185">Reference proteome</keyword>
<dbReference type="InterPro" id="IPR001647">
    <property type="entry name" value="HTH_TetR"/>
</dbReference>
<gene>
    <name evidence="4" type="ORF">SAMN04515674_11534</name>
</gene>
<dbReference type="InterPro" id="IPR036271">
    <property type="entry name" value="Tet_transcr_reg_TetR-rel_C_sf"/>
</dbReference>
<keyword evidence="1 2" id="KW-0238">DNA-binding</keyword>
<dbReference type="Gene3D" id="1.10.357.10">
    <property type="entry name" value="Tetracycline Repressor, domain 2"/>
    <property type="match status" value="1"/>
</dbReference>
<evidence type="ECO:0000256" key="2">
    <source>
        <dbReference type="PROSITE-ProRule" id="PRU00335"/>
    </source>
</evidence>
<dbReference type="InterPro" id="IPR050624">
    <property type="entry name" value="HTH-type_Tx_Regulator"/>
</dbReference>
<dbReference type="STRING" id="1079859.SAMN04515674_11534"/>
<feature type="domain" description="HTH tetR-type" evidence="3">
    <location>
        <begin position="1"/>
        <end position="61"/>
    </location>
</feature>
<evidence type="ECO:0000313" key="5">
    <source>
        <dbReference type="Proteomes" id="UP000199306"/>
    </source>
</evidence>
<dbReference type="Proteomes" id="UP000199306">
    <property type="component" value="Unassembled WGS sequence"/>
</dbReference>
<accession>A0A1I5XKF8</accession>
<dbReference type="PRINTS" id="PR00455">
    <property type="entry name" value="HTHTETR"/>
</dbReference>
<dbReference type="RefSeq" id="WP_177219467.1">
    <property type="nucleotide sequence ID" value="NZ_FOXH01000015.1"/>
</dbReference>
<dbReference type="SUPFAM" id="SSF46689">
    <property type="entry name" value="Homeodomain-like"/>
    <property type="match status" value="1"/>
</dbReference>
<feature type="DNA-binding region" description="H-T-H motif" evidence="2">
    <location>
        <begin position="24"/>
        <end position="43"/>
    </location>
</feature>
<dbReference type="GO" id="GO:0003677">
    <property type="term" value="F:DNA binding"/>
    <property type="evidence" value="ECO:0007669"/>
    <property type="project" value="UniProtKB-UniRule"/>
</dbReference>
<name>A0A1I5XKF8_9BACT</name>
<dbReference type="PANTHER" id="PTHR43479">
    <property type="entry name" value="ACREF/ENVCD OPERON REPRESSOR-RELATED"/>
    <property type="match status" value="1"/>
</dbReference>
<dbReference type="PANTHER" id="PTHR43479:SF11">
    <property type="entry name" value="ACREF_ENVCD OPERON REPRESSOR-RELATED"/>
    <property type="match status" value="1"/>
</dbReference>
<evidence type="ECO:0000259" key="3">
    <source>
        <dbReference type="PROSITE" id="PS50977"/>
    </source>
</evidence>
<sequence length="205" mass="24553">MEIKERIIKKSKELFFRYGVKSVTMDDIAHDLGISKKTIYQNFNDKDEIVYQVMLMELEDDKCQYMHLSEVTKNVIEKLIKMSDLLRLHIANMNPCTVFDIKRYYPRSWDLFRKHKKDFILEQITNELREGIAEGLIRSEINLDVLALLRLEQVELAFNDEIFPPEKFNILDIQLEFLDHFTRGVMTEEGLKIYNQYKNQQKHDK</sequence>
<dbReference type="AlphaFoldDB" id="A0A1I5XKF8"/>
<evidence type="ECO:0000313" key="4">
    <source>
        <dbReference type="EMBL" id="SFQ32462.1"/>
    </source>
</evidence>
<protein>
    <submittedName>
        <fullName evidence="4">DNA-binding transcriptional regulator, AcrR family</fullName>
    </submittedName>
</protein>
<dbReference type="Pfam" id="PF00440">
    <property type="entry name" value="TetR_N"/>
    <property type="match status" value="1"/>
</dbReference>
<organism evidence="4 5">
    <name type="scientific">Pseudarcicella hirudinis</name>
    <dbReference type="NCBI Taxonomy" id="1079859"/>
    <lineage>
        <taxon>Bacteria</taxon>
        <taxon>Pseudomonadati</taxon>
        <taxon>Bacteroidota</taxon>
        <taxon>Cytophagia</taxon>
        <taxon>Cytophagales</taxon>
        <taxon>Flectobacillaceae</taxon>
        <taxon>Pseudarcicella</taxon>
    </lineage>
</organism>
<dbReference type="InterPro" id="IPR009057">
    <property type="entry name" value="Homeodomain-like_sf"/>
</dbReference>
<dbReference type="SUPFAM" id="SSF48498">
    <property type="entry name" value="Tetracyclin repressor-like, C-terminal domain"/>
    <property type="match status" value="1"/>
</dbReference>
<dbReference type="Gene3D" id="1.10.10.60">
    <property type="entry name" value="Homeodomain-like"/>
    <property type="match status" value="1"/>
</dbReference>
<evidence type="ECO:0000256" key="1">
    <source>
        <dbReference type="ARBA" id="ARBA00023125"/>
    </source>
</evidence>
<reference evidence="4 5" key="1">
    <citation type="submission" date="2016-10" db="EMBL/GenBank/DDBJ databases">
        <authorList>
            <person name="de Groot N.N."/>
        </authorList>
    </citation>
    <scope>NUCLEOTIDE SEQUENCE [LARGE SCALE GENOMIC DNA]</scope>
    <source>
        <strain evidence="5">E92,LMG 26720,CCM 7988</strain>
    </source>
</reference>
<dbReference type="EMBL" id="FOXH01000015">
    <property type="protein sequence ID" value="SFQ32462.1"/>
    <property type="molecule type" value="Genomic_DNA"/>
</dbReference>
<dbReference type="PROSITE" id="PS50977">
    <property type="entry name" value="HTH_TETR_2"/>
    <property type="match status" value="1"/>
</dbReference>
<proteinExistence type="predicted"/>